<name>A0A8J7R7H5_9EURY</name>
<dbReference type="RefSeq" id="WP_209545882.1">
    <property type="nucleotide sequence ID" value="NZ_BAAADX010000004.1"/>
</dbReference>
<dbReference type="Proteomes" id="UP000770586">
    <property type="component" value="Unassembled WGS sequence"/>
</dbReference>
<feature type="compositionally biased region" description="Low complexity" evidence="1">
    <location>
        <begin position="36"/>
        <end position="45"/>
    </location>
</feature>
<proteinExistence type="predicted"/>
<dbReference type="AlphaFoldDB" id="A0A8J7R7H5"/>
<organism evidence="2 3">
    <name type="scientific">Halorubrum trapanicum</name>
    <dbReference type="NCBI Taxonomy" id="29284"/>
    <lineage>
        <taxon>Archaea</taxon>
        <taxon>Methanobacteriati</taxon>
        <taxon>Methanobacteriota</taxon>
        <taxon>Stenosarchaea group</taxon>
        <taxon>Halobacteria</taxon>
        <taxon>Halobacteriales</taxon>
        <taxon>Haloferacaceae</taxon>
        <taxon>Halorubrum</taxon>
    </lineage>
</organism>
<sequence>MSGGSLGADSPAPSDSPAPVVPVTSPAPSDSPAPVVPVTTVASTDATDRVGGDR</sequence>
<evidence type="ECO:0000256" key="1">
    <source>
        <dbReference type="SAM" id="MobiDB-lite"/>
    </source>
</evidence>
<evidence type="ECO:0000313" key="3">
    <source>
        <dbReference type="Proteomes" id="UP000770586"/>
    </source>
</evidence>
<keyword evidence="3" id="KW-1185">Reference proteome</keyword>
<reference evidence="2 3" key="1">
    <citation type="submission" date="2021-03" db="EMBL/GenBank/DDBJ databases">
        <title>Genomic Encyclopedia of Type Strains, Phase IV (KMG-IV): sequencing the most valuable type-strain genomes for metagenomic binning, comparative biology and taxonomic classification.</title>
        <authorList>
            <person name="Goeker M."/>
        </authorList>
    </citation>
    <scope>NUCLEOTIDE SEQUENCE [LARGE SCALE GENOMIC DNA]</scope>
    <source>
        <strain evidence="2 3">DSM 12287</strain>
    </source>
</reference>
<accession>A0A8J7R7H5</accession>
<comment type="caution">
    <text evidence="2">The sequence shown here is derived from an EMBL/GenBank/DDBJ whole genome shotgun (WGS) entry which is preliminary data.</text>
</comment>
<evidence type="ECO:0000313" key="2">
    <source>
        <dbReference type="EMBL" id="MBP1901664.1"/>
    </source>
</evidence>
<dbReference type="EMBL" id="JAGGKE010000004">
    <property type="protein sequence ID" value="MBP1901664.1"/>
    <property type="molecule type" value="Genomic_DNA"/>
</dbReference>
<protein>
    <submittedName>
        <fullName evidence="2">Uncharacterized protein</fullName>
    </submittedName>
</protein>
<gene>
    <name evidence="2" type="ORF">J2744_001340</name>
</gene>
<feature type="region of interest" description="Disordered" evidence="1">
    <location>
        <begin position="1"/>
        <end position="54"/>
    </location>
</feature>